<evidence type="ECO:0000313" key="5">
    <source>
        <dbReference type="EMBL" id="KAA8500444.1"/>
    </source>
</evidence>
<dbReference type="PROSITE" id="PS50893">
    <property type="entry name" value="ABC_TRANSPORTER_2"/>
    <property type="match status" value="1"/>
</dbReference>
<reference evidence="5 6" key="1">
    <citation type="submission" date="2019-07" db="EMBL/GenBank/DDBJ databases">
        <authorList>
            <person name="Wongkuna S."/>
            <person name="Scaria J."/>
        </authorList>
    </citation>
    <scope>NUCLEOTIDE SEQUENCE [LARGE SCALE GENOMIC DNA]</scope>
    <source>
        <strain evidence="5 6">SW178</strain>
    </source>
</reference>
<dbReference type="AlphaFoldDB" id="A0A5M9HTZ6"/>
<keyword evidence="6" id="KW-1185">Reference proteome</keyword>
<dbReference type="InterPro" id="IPR003593">
    <property type="entry name" value="AAA+_ATPase"/>
</dbReference>
<gene>
    <name evidence="5" type="ORF">FNY66_13605</name>
</gene>
<protein>
    <submittedName>
        <fullName evidence="5">ABC transporter ATP-binding protein</fullName>
    </submittedName>
</protein>
<accession>A0A5M9HTZ6</accession>
<dbReference type="GO" id="GO:0016887">
    <property type="term" value="F:ATP hydrolysis activity"/>
    <property type="evidence" value="ECO:0007669"/>
    <property type="project" value="InterPro"/>
</dbReference>
<comment type="caution">
    <text evidence="5">The sequence shown here is derived from an EMBL/GenBank/DDBJ whole genome shotgun (WGS) entry which is preliminary data.</text>
</comment>
<dbReference type="InterPro" id="IPR051782">
    <property type="entry name" value="ABC_Transporter_VariousFunc"/>
</dbReference>
<feature type="domain" description="ABC transporter" evidence="4">
    <location>
        <begin position="2"/>
        <end position="227"/>
    </location>
</feature>
<dbReference type="Gene3D" id="3.40.50.300">
    <property type="entry name" value="P-loop containing nucleotide triphosphate hydrolases"/>
    <property type="match status" value="1"/>
</dbReference>
<evidence type="ECO:0000256" key="3">
    <source>
        <dbReference type="ARBA" id="ARBA00022840"/>
    </source>
</evidence>
<dbReference type="SMART" id="SM00382">
    <property type="entry name" value="AAA"/>
    <property type="match status" value="1"/>
</dbReference>
<dbReference type="GO" id="GO:0005524">
    <property type="term" value="F:ATP binding"/>
    <property type="evidence" value="ECO:0007669"/>
    <property type="project" value="UniProtKB-KW"/>
</dbReference>
<keyword evidence="1" id="KW-0813">Transport</keyword>
<dbReference type="InterPro" id="IPR003439">
    <property type="entry name" value="ABC_transporter-like_ATP-bd"/>
</dbReference>
<dbReference type="PANTHER" id="PTHR42939:SF1">
    <property type="entry name" value="ABC TRANSPORTER ATP-BINDING PROTEIN ALBC-RELATED"/>
    <property type="match status" value="1"/>
</dbReference>
<dbReference type="RefSeq" id="WP_150311488.1">
    <property type="nucleotide sequence ID" value="NZ_VMSO01000025.1"/>
</dbReference>
<dbReference type="Pfam" id="PF00005">
    <property type="entry name" value="ABC_tran"/>
    <property type="match status" value="1"/>
</dbReference>
<dbReference type="EMBL" id="VMSO01000025">
    <property type="protein sequence ID" value="KAA8500444.1"/>
    <property type="molecule type" value="Genomic_DNA"/>
</dbReference>
<dbReference type="SUPFAM" id="SSF52540">
    <property type="entry name" value="P-loop containing nucleoside triphosphate hydrolases"/>
    <property type="match status" value="1"/>
</dbReference>
<organism evidence="5 6">
    <name type="scientific">Mediterraneibacter catenae</name>
    <dbReference type="NCBI Taxonomy" id="2594882"/>
    <lineage>
        <taxon>Bacteria</taxon>
        <taxon>Bacillati</taxon>
        <taxon>Bacillota</taxon>
        <taxon>Clostridia</taxon>
        <taxon>Lachnospirales</taxon>
        <taxon>Lachnospiraceae</taxon>
        <taxon>Mediterraneibacter</taxon>
    </lineage>
</organism>
<evidence type="ECO:0000256" key="2">
    <source>
        <dbReference type="ARBA" id="ARBA00022741"/>
    </source>
</evidence>
<evidence type="ECO:0000256" key="1">
    <source>
        <dbReference type="ARBA" id="ARBA00022448"/>
    </source>
</evidence>
<sequence>MIELKDIDKTFSDIHAIDHISGTIHNGMIFGLIGSNGAGKSTLMRMISGIVKPDSGEILSDGKTVYENPEIKSQICFLADSPYFLPNADILRMRDYYAMIYPTFDRKRFDSLVRRFGLDSKRRISTLSKGMKKQVNILLGLCSGTKYLLCDETFDGLDPLVRQAVKSLFAAEIINRDFTPVISSHNLRELEDICDSIGLLHRGKLLLTKDLDQIKRNICKLQCVFRNSCREQKLIRSLHILKLERTGSLLTLTVRGERSEVLQLAQAEAPLFVEALPLTLEEIFISETEAAGYDIKDFLC</sequence>
<evidence type="ECO:0000313" key="6">
    <source>
        <dbReference type="Proteomes" id="UP000322025"/>
    </source>
</evidence>
<dbReference type="InterPro" id="IPR027417">
    <property type="entry name" value="P-loop_NTPase"/>
</dbReference>
<dbReference type="PANTHER" id="PTHR42939">
    <property type="entry name" value="ABC TRANSPORTER ATP-BINDING PROTEIN ALBC-RELATED"/>
    <property type="match status" value="1"/>
</dbReference>
<keyword evidence="3 5" id="KW-0067">ATP-binding</keyword>
<evidence type="ECO:0000259" key="4">
    <source>
        <dbReference type="PROSITE" id="PS50893"/>
    </source>
</evidence>
<dbReference type="Proteomes" id="UP000322025">
    <property type="component" value="Unassembled WGS sequence"/>
</dbReference>
<dbReference type="OrthoDB" id="9804819at2"/>
<name>A0A5M9HTZ6_9FIRM</name>
<dbReference type="CDD" id="cd03230">
    <property type="entry name" value="ABC_DR_subfamily_A"/>
    <property type="match status" value="1"/>
</dbReference>
<keyword evidence="2" id="KW-0547">Nucleotide-binding</keyword>
<proteinExistence type="predicted"/>